<dbReference type="GO" id="GO:0016788">
    <property type="term" value="F:hydrolase activity, acting on ester bonds"/>
    <property type="evidence" value="ECO:0007669"/>
    <property type="project" value="InterPro"/>
</dbReference>
<keyword evidence="4" id="KW-1185">Reference proteome</keyword>
<dbReference type="EMBL" id="NPIC01000003">
    <property type="protein sequence ID" value="RDL37427.1"/>
    <property type="molecule type" value="Genomic_DNA"/>
</dbReference>
<reference evidence="3 4" key="1">
    <citation type="journal article" date="2018" name="IMA Fungus">
        <title>IMA Genome-F 9: Draft genome sequence of Annulohypoxylon stygium, Aspergillus mulundensis, Berkeleyomyces basicola (syn. Thielaviopsis basicola), Ceratocystis smalleyi, two Cercospora beticola strains, Coleophoma cylindrospora, Fusarium fracticaudum, Phialophora cf. hyalina, and Morchella septimelata.</title>
        <authorList>
            <person name="Wingfield B.D."/>
            <person name="Bills G.F."/>
            <person name="Dong Y."/>
            <person name="Huang W."/>
            <person name="Nel W.J."/>
            <person name="Swalarsk-Parry B.S."/>
            <person name="Vaghefi N."/>
            <person name="Wilken P.M."/>
            <person name="An Z."/>
            <person name="de Beer Z.W."/>
            <person name="De Vos L."/>
            <person name="Chen L."/>
            <person name="Duong T.A."/>
            <person name="Gao Y."/>
            <person name="Hammerbacher A."/>
            <person name="Kikkert J.R."/>
            <person name="Li Y."/>
            <person name="Li H."/>
            <person name="Li K."/>
            <person name="Li Q."/>
            <person name="Liu X."/>
            <person name="Ma X."/>
            <person name="Naidoo K."/>
            <person name="Pethybridge S.J."/>
            <person name="Sun J."/>
            <person name="Steenkamp E.T."/>
            <person name="van der Nest M.A."/>
            <person name="van Wyk S."/>
            <person name="Wingfield M.J."/>
            <person name="Xiong C."/>
            <person name="Yue Q."/>
            <person name="Zhang X."/>
        </authorList>
    </citation>
    <scope>NUCLEOTIDE SEQUENCE [LARGE SCALE GENOMIC DNA]</scope>
    <source>
        <strain evidence="3 4">BP 5553</strain>
    </source>
</reference>
<evidence type="ECO:0000256" key="1">
    <source>
        <dbReference type="SAM" id="MobiDB-lite"/>
    </source>
</evidence>
<dbReference type="InterPro" id="IPR037460">
    <property type="entry name" value="SEST-like"/>
</dbReference>
<dbReference type="SUPFAM" id="SSF52266">
    <property type="entry name" value="SGNH hydrolase"/>
    <property type="match status" value="1"/>
</dbReference>
<evidence type="ECO:0000256" key="2">
    <source>
        <dbReference type="SAM" id="SignalP"/>
    </source>
</evidence>
<dbReference type="OrthoDB" id="3499752at2759"/>
<protein>
    <recommendedName>
        <fullName evidence="5">SGNH hydrolase-type esterase domain-containing protein</fullName>
    </recommendedName>
</protein>
<evidence type="ECO:0008006" key="5">
    <source>
        <dbReference type="Google" id="ProtNLM"/>
    </source>
</evidence>
<organism evidence="3 4">
    <name type="scientific">Venustampulla echinocandica</name>
    <dbReference type="NCBI Taxonomy" id="2656787"/>
    <lineage>
        <taxon>Eukaryota</taxon>
        <taxon>Fungi</taxon>
        <taxon>Dikarya</taxon>
        <taxon>Ascomycota</taxon>
        <taxon>Pezizomycotina</taxon>
        <taxon>Leotiomycetes</taxon>
        <taxon>Helotiales</taxon>
        <taxon>Pleuroascaceae</taxon>
        <taxon>Venustampulla</taxon>
    </lineage>
</organism>
<accession>A0A370TPH3</accession>
<comment type="caution">
    <text evidence="3">The sequence shown here is derived from an EMBL/GenBank/DDBJ whole genome shotgun (WGS) entry which is preliminary data.</text>
</comment>
<name>A0A370TPH3_9HELO</name>
<dbReference type="AlphaFoldDB" id="A0A370TPH3"/>
<dbReference type="InterPro" id="IPR036514">
    <property type="entry name" value="SGNH_hydro_sf"/>
</dbReference>
<evidence type="ECO:0000313" key="3">
    <source>
        <dbReference type="EMBL" id="RDL37427.1"/>
    </source>
</evidence>
<dbReference type="GeneID" id="43597709"/>
<proteinExistence type="predicted"/>
<feature type="signal peptide" evidence="2">
    <location>
        <begin position="1"/>
        <end position="22"/>
    </location>
</feature>
<dbReference type="PANTHER" id="PTHR37981">
    <property type="entry name" value="LIPASE 2"/>
    <property type="match status" value="1"/>
</dbReference>
<feature type="region of interest" description="Disordered" evidence="1">
    <location>
        <begin position="414"/>
        <end position="435"/>
    </location>
</feature>
<dbReference type="GO" id="GO:0006629">
    <property type="term" value="P:lipid metabolic process"/>
    <property type="evidence" value="ECO:0007669"/>
    <property type="project" value="TreeGrafter"/>
</dbReference>
<evidence type="ECO:0000313" key="4">
    <source>
        <dbReference type="Proteomes" id="UP000254866"/>
    </source>
</evidence>
<dbReference type="Gene3D" id="3.40.50.1110">
    <property type="entry name" value="SGNH hydrolase"/>
    <property type="match status" value="1"/>
</dbReference>
<sequence>MGFHRPIEAALMVLALVEPGLSFPQPTQPNEASSEVKVPPRGVAVEWAVIGDSWASGVAYNLSNVYGRTDSEACYRTKESWGAQMEQDKSWSRDPQAFNFAACGGTLMDDLERQMKEKAGNPELVWGMFGGNNAYFGAIARACIYQPIDPGHPFGWGKPWDEDTGGTGLCKQNIQKAEDYLKKPDSMRKTFTNALDDILKVAQDKRALNYPFDLYVSSYVRFFDDTTDDCDGWTFAHDRLSVGQPKVVKGLRKIINDKVQLVNDIQADVIKNYKPPATTPKLPNVHVHNFQPDHLFDGHRFCEKSRTFEDQYYHMDLWLWNLQYYDEKTGEEVGVAIEKNGVKVMASPAGVNVTQGFQTVLGADTNPDAAIPQTQDPHTQQYGFGWTARPFHPKFEGHKALKDSFIQQMKDDKIPSVKSAPSPPKPQQKHECNGLGNKKYVSHDIVKDSIENHFCPDAVSKGPIEQKYNEGTPEEVIIKLTGPGGFKPSSDDCKKYLTGQIIDACDGNDPKNPENYKGGGKETIGDVVYEVQPQSLRQPADKGKQYGCDSSYKFLFNEYTVWGHGFDSADHGDALKGQLKGCALLPDTWHFDYGLGDDGREWTAKFRTGVFQKKCTGHAVKSAGAPNDSCSGSG</sequence>
<feature type="chain" id="PRO_5016903302" description="SGNH hydrolase-type esterase domain-containing protein" evidence="2">
    <location>
        <begin position="23"/>
        <end position="634"/>
    </location>
</feature>
<dbReference type="RefSeq" id="XP_031870083.1">
    <property type="nucleotide sequence ID" value="XM_032013483.1"/>
</dbReference>
<dbReference type="Proteomes" id="UP000254866">
    <property type="component" value="Unassembled WGS sequence"/>
</dbReference>
<dbReference type="PANTHER" id="PTHR37981:SF1">
    <property type="entry name" value="SGNH HYDROLASE-TYPE ESTERASE DOMAIN-CONTAINING PROTEIN"/>
    <property type="match status" value="1"/>
</dbReference>
<dbReference type="Pfam" id="PF18647">
    <property type="entry name" value="Fungal_lectin_2"/>
    <property type="match status" value="1"/>
</dbReference>
<gene>
    <name evidence="3" type="ORF">BP5553_04860</name>
</gene>
<keyword evidence="2" id="KW-0732">Signal</keyword>